<sequence length="139" mass="14788">MSVLNRCILFPCLAFSFLAGCGKDGPPLGSVHGVVMHDGKGLANVALEITPTAGGRPSLAVTDEEGKYEAYYLHNRPGALLGEHEISYQMSSPPSDGEVDETMPPPPKANGPKNVKLEPRQITVESGSNEINFELVPKS</sequence>
<gene>
    <name evidence="2" type="ORF">FF011L_00790</name>
</gene>
<dbReference type="RefSeq" id="WP_145349431.1">
    <property type="nucleotide sequence ID" value="NZ_CP036262.1"/>
</dbReference>
<feature type="region of interest" description="Disordered" evidence="1">
    <location>
        <begin position="87"/>
        <end position="128"/>
    </location>
</feature>
<evidence type="ECO:0008006" key="4">
    <source>
        <dbReference type="Google" id="ProtNLM"/>
    </source>
</evidence>
<dbReference type="Proteomes" id="UP000320672">
    <property type="component" value="Chromosome"/>
</dbReference>
<evidence type="ECO:0000313" key="3">
    <source>
        <dbReference type="Proteomes" id="UP000320672"/>
    </source>
</evidence>
<dbReference type="EMBL" id="CP036262">
    <property type="protein sequence ID" value="QDS91350.1"/>
    <property type="molecule type" value="Genomic_DNA"/>
</dbReference>
<evidence type="ECO:0000313" key="2">
    <source>
        <dbReference type="EMBL" id="QDS91350.1"/>
    </source>
</evidence>
<evidence type="ECO:0000256" key="1">
    <source>
        <dbReference type="SAM" id="MobiDB-lite"/>
    </source>
</evidence>
<organism evidence="2 3">
    <name type="scientific">Roseimaritima multifibrata</name>
    <dbReference type="NCBI Taxonomy" id="1930274"/>
    <lineage>
        <taxon>Bacteria</taxon>
        <taxon>Pseudomonadati</taxon>
        <taxon>Planctomycetota</taxon>
        <taxon>Planctomycetia</taxon>
        <taxon>Pirellulales</taxon>
        <taxon>Pirellulaceae</taxon>
        <taxon>Roseimaritima</taxon>
    </lineage>
</organism>
<dbReference type="PROSITE" id="PS51257">
    <property type="entry name" value="PROKAR_LIPOPROTEIN"/>
    <property type="match status" value="1"/>
</dbReference>
<dbReference type="OrthoDB" id="286727at2"/>
<dbReference type="AlphaFoldDB" id="A0A517M8Y5"/>
<accession>A0A517M8Y5</accession>
<dbReference type="KEGG" id="rml:FF011L_00790"/>
<protein>
    <recommendedName>
        <fullName evidence="4">Carboxypeptidase regulatory-like domain-containing protein</fullName>
    </recommendedName>
</protein>
<proteinExistence type="predicted"/>
<name>A0A517M8Y5_9BACT</name>
<reference evidence="2 3" key="1">
    <citation type="submission" date="2019-02" db="EMBL/GenBank/DDBJ databases">
        <title>Deep-cultivation of Planctomycetes and their phenomic and genomic characterization uncovers novel biology.</title>
        <authorList>
            <person name="Wiegand S."/>
            <person name="Jogler M."/>
            <person name="Boedeker C."/>
            <person name="Pinto D."/>
            <person name="Vollmers J."/>
            <person name="Rivas-Marin E."/>
            <person name="Kohn T."/>
            <person name="Peeters S.H."/>
            <person name="Heuer A."/>
            <person name="Rast P."/>
            <person name="Oberbeckmann S."/>
            <person name="Bunk B."/>
            <person name="Jeske O."/>
            <person name="Meyerdierks A."/>
            <person name="Storesund J.E."/>
            <person name="Kallscheuer N."/>
            <person name="Luecker S."/>
            <person name="Lage O.M."/>
            <person name="Pohl T."/>
            <person name="Merkel B.J."/>
            <person name="Hornburger P."/>
            <person name="Mueller R.-W."/>
            <person name="Bruemmer F."/>
            <person name="Labrenz M."/>
            <person name="Spormann A.M."/>
            <person name="Op den Camp H."/>
            <person name="Overmann J."/>
            <person name="Amann R."/>
            <person name="Jetten M.S.M."/>
            <person name="Mascher T."/>
            <person name="Medema M.H."/>
            <person name="Devos D.P."/>
            <person name="Kaster A.-K."/>
            <person name="Ovreas L."/>
            <person name="Rohde M."/>
            <person name="Galperin M.Y."/>
            <person name="Jogler C."/>
        </authorList>
    </citation>
    <scope>NUCLEOTIDE SEQUENCE [LARGE SCALE GENOMIC DNA]</scope>
    <source>
        <strain evidence="2 3">FF011L</strain>
    </source>
</reference>
<keyword evidence="3" id="KW-1185">Reference proteome</keyword>